<dbReference type="GO" id="GO:0046654">
    <property type="term" value="P:tetrahydrofolate biosynthetic process"/>
    <property type="evidence" value="ECO:0007669"/>
    <property type="project" value="UniProtKB-UniPathway"/>
</dbReference>
<dbReference type="GO" id="GO:0016301">
    <property type="term" value="F:kinase activity"/>
    <property type="evidence" value="ECO:0007669"/>
    <property type="project" value="UniProtKB-KW"/>
</dbReference>
<dbReference type="GO" id="GO:0005524">
    <property type="term" value="F:ATP binding"/>
    <property type="evidence" value="ECO:0007669"/>
    <property type="project" value="UniProtKB-KW"/>
</dbReference>
<dbReference type="GO" id="GO:0046656">
    <property type="term" value="P:folic acid biosynthetic process"/>
    <property type="evidence" value="ECO:0007669"/>
    <property type="project" value="UniProtKB-KW"/>
</dbReference>
<gene>
    <name evidence="9" type="ORF">MORIYA_2467</name>
</gene>
<dbReference type="KEGG" id="mya:MORIYA_2467"/>
<dbReference type="InterPro" id="IPR035907">
    <property type="entry name" value="Hppk_sf"/>
</dbReference>
<keyword evidence="6" id="KW-0067">ATP-binding</keyword>
<evidence type="ECO:0000256" key="4">
    <source>
        <dbReference type="ARBA" id="ARBA00022741"/>
    </source>
</evidence>
<protein>
    <recommendedName>
        <fullName evidence="2">2-amino-4-hydroxy-6-hydroxymethyldihydropteridine diphosphokinase</fullName>
        <ecNumber evidence="2">2.7.6.3</ecNumber>
    </recommendedName>
</protein>
<dbReference type="EMBL" id="LS483250">
    <property type="protein sequence ID" value="SQD78943.1"/>
    <property type="molecule type" value="Genomic_DNA"/>
</dbReference>
<dbReference type="Gene3D" id="3.30.70.560">
    <property type="entry name" value="7,8-Dihydro-6-hydroxymethylpterin-pyrophosphokinase HPPK"/>
    <property type="match status" value="1"/>
</dbReference>
<dbReference type="CDD" id="cd00483">
    <property type="entry name" value="HPPK"/>
    <property type="match status" value="1"/>
</dbReference>
<dbReference type="NCBIfam" id="TIGR01498">
    <property type="entry name" value="folK"/>
    <property type="match status" value="1"/>
</dbReference>
<evidence type="ECO:0000313" key="10">
    <source>
        <dbReference type="Proteomes" id="UP000250163"/>
    </source>
</evidence>
<dbReference type="Pfam" id="PF01288">
    <property type="entry name" value="HPPK"/>
    <property type="match status" value="1"/>
</dbReference>
<dbReference type="InterPro" id="IPR000550">
    <property type="entry name" value="Hppk"/>
</dbReference>
<sequence>MALVYIGIGSNIDKEYHVANALQDLDKRFDDCRVSPIFESAAVNCTGDNYYNLVMELTTSLSIHELMQCLKDLEIIHGRKATDRRYAPRTLDLDLLLFDNIIQSAPPVLPRPEILYHAFVLWPLSELAPDLRHPVSGLSMAELWRDFDKSTQVLRLAEWQWPKITELA</sequence>
<keyword evidence="7" id="KW-0289">Folate biosynthesis</keyword>
<organism evidence="9 10">
    <name type="scientific">Moritella yayanosii</name>
    <dbReference type="NCBI Taxonomy" id="69539"/>
    <lineage>
        <taxon>Bacteria</taxon>
        <taxon>Pseudomonadati</taxon>
        <taxon>Pseudomonadota</taxon>
        <taxon>Gammaproteobacteria</taxon>
        <taxon>Alteromonadales</taxon>
        <taxon>Moritellaceae</taxon>
        <taxon>Moritella</taxon>
    </lineage>
</organism>
<evidence type="ECO:0000256" key="2">
    <source>
        <dbReference type="ARBA" id="ARBA00013253"/>
    </source>
</evidence>
<evidence type="ECO:0000256" key="3">
    <source>
        <dbReference type="ARBA" id="ARBA00022679"/>
    </source>
</evidence>
<evidence type="ECO:0000256" key="1">
    <source>
        <dbReference type="ARBA" id="ARBA00005051"/>
    </source>
</evidence>
<evidence type="ECO:0000256" key="5">
    <source>
        <dbReference type="ARBA" id="ARBA00022777"/>
    </source>
</evidence>
<dbReference type="SUPFAM" id="SSF55083">
    <property type="entry name" value="6-hydroxymethyl-7,8-dihydropterin pyrophosphokinase, HPPK"/>
    <property type="match status" value="1"/>
</dbReference>
<keyword evidence="3" id="KW-0808">Transferase</keyword>
<evidence type="ECO:0000256" key="6">
    <source>
        <dbReference type="ARBA" id="ARBA00022840"/>
    </source>
</evidence>
<dbReference type="GO" id="GO:0003848">
    <property type="term" value="F:2-amino-4-hydroxy-6-hydroxymethyldihydropteridine diphosphokinase activity"/>
    <property type="evidence" value="ECO:0007669"/>
    <property type="project" value="UniProtKB-EC"/>
</dbReference>
<keyword evidence="5 9" id="KW-0418">Kinase</keyword>
<keyword evidence="10" id="KW-1185">Reference proteome</keyword>
<dbReference type="AlphaFoldDB" id="A0A330LQD4"/>
<dbReference type="Proteomes" id="UP000250163">
    <property type="component" value="Chromosome MORIYA"/>
</dbReference>
<reference evidence="10" key="1">
    <citation type="submission" date="2018-05" db="EMBL/GenBank/DDBJ databases">
        <authorList>
            <person name="Cea G.-C."/>
            <person name="William W."/>
        </authorList>
    </citation>
    <scope>NUCLEOTIDE SEQUENCE [LARGE SCALE GENOMIC DNA]</scope>
    <source>
        <strain evidence="10">DB21MT 5</strain>
    </source>
</reference>
<dbReference type="RefSeq" id="WP_112715320.1">
    <property type="nucleotide sequence ID" value="NZ_LS483250.1"/>
</dbReference>
<accession>A0A330LQD4</accession>
<evidence type="ECO:0000259" key="8">
    <source>
        <dbReference type="PROSITE" id="PS00794"/>
    </source>
</evidence>
<keyword evidence="4" id="KW-0547">Nucleotide-binding</keyword>
<name>A0A330LQD4_9GAMM</name>
<dbReference type="UniPathway" id="UPA00077">
    <property type="reaction ID" value="UER00155"/>
</dbReference>
<comment type="pathway">
    <text evidence="1">Cofactor biosynthesis; tetrahydrofolate biosynthesis; 2-amino-4-hydroxy-6-hydroxymethyl-7,8-dihydropteridine diphosphate from 7,8-dihydroneopterin triphosphate: step 4/4.</text>
</comment>
<evidence type="ECO:0000256" key="7">
    <source>
        <dbReference type="ARBA" id="ARBA00022909"/>
    </source>
</evidence>
<dbReference type="EC" id="2.7.6.3" evidence="2"/>
<dbReference type="PANTHER" id="PTHR43071:SF2">
    <property type="entry name" value="2-AMINO-4-HYDROXY-6-HYDROXYMETHYLDIHYDROPTERIDINE PYROPHOSPHOKINASE"/>
    <property type="match status" value="1"/>
</dbReference>
<dbReference type="PANTHER" id="PTHR43071">
    <property type="entry name" value="2-AMINO-4-HYDROXY-6-HYDROXYMETHYLDIHYDROPTERIDINE PYROPHOSPHOKINASE"/>
    <property type="match status" value="1"/>
</dbReference>
<dbReference type="PROSITE" id="PS00794">
    <property type="entry name" value="HPPK"/>
    <property type="match status" value="1"/>
</dbReference>
<dbReference type="OrthoDB" id="9790168at2"/>
<feature type="domain" description="7,8-dihydro-6-hydroxymethylpterin-pyrophosphokinase" evidence="8">
    <location>
        <begin position="85"/>
        <end position="96"/>
    </location>
</feature>
<evidence type="ECO:0000313" key="9">
    <source>
        <dbReference type="EMBL" id="SQD78943.1"/>
    </source>
</evidence>
<proteinExistence type="predicted"/>